<organism evidence="2 3">
    <name type="scientific">Papiliotrema laurentii</name>
    <name type="common">Cryptococcus laurentii</name>
    <dbReference type="NCBI Taxonomy" id="5418"/>
    <lineage>
        <taxon>Eukaryota</taxon>
        <taxon>Fungi</taxon>
        <taxon>Dikarya</taxon>
        <taxon>Basidiomycota</taxon>
        <taxon>Agaricomycotina</taxon>
        <taxon>Tremellomycetes</taxon>
        <taxon>Tremellales</taxon>
        <taxon>Rhynchogastremaceae</taxon>
        <taxon>Papiliotrema</taxon>
    </lineage>
</organism>
<dbReference type="PANTHER" id="PTHR13490:SF0">
    <property type="entry name" value="SMALL RIBOSOMAL SUBUNIT PROTEIN MS35"/>
    <property type="match status" value="1"/>
</dbReference>
<feature type="domain" description="Small ribosomal subunit protein mS35 mitochondrial conserved" evidence="1">
    <location>
        <begin position="93"/>
        <end position="230"/>
    </location>
</feature>
<dbReference type="AlphaFoldDB" id="A0AAD9CWZ8"/>
<dbReference type="GO" id="GO:0032543">
    <property type="term" value="P:mitochondrial translation"/>
    <property type="evidence" value="ECO:0007669"/>
    <property type="project" value="InterPro"/>
</dbReference>
<comment type="caution">
    <text evidence="2">The sequence shown here is derived from an EMBL/GenBank/DDBJ whole genome shotgun (WGS) entry which is preliminary data.</text>
</comment>
<evidence type="ECO:0000313" key="2">
    <source>
        <dbReference type="EMBL" id="KAK1923165.1"/>
    </source>
</evidence>
<dbReference type="GO" id="GO:0003735">
    <property type="term" value="F:structural constituent of ribosome"/>
    <property type="evidence" value="ECO:0007669"/>
    <property type="project" value="InterPro"/>
</dbReference>
<dbReference type="GO" id="GO:0005763">
    <property type="term" value="C:mitochondrial small ribosomal subunit"/>
    <property type="evidence" value="ECO:0007669"/>
    <property type="project" value="TreeGrafter"/>
</dbReference>
<proteinExistence type="predicted"/>
<gene>
    <name evidence="2" type="ORF">DB88DRAFT_494039</name>
</gene>
<dbReference type="Pfam" id="PF10213">
    <property type="entry name" value="MRP-S28"/>
    <property type="match status" value="1"/>
</dbReference>
<name>A0AAD9CWZ8_PAPLA</name>
<dbReference type="InterPro" id="IPR039848">
    <property type="entry name" value="Ribosomal_mS35_mt"/>
</dbReference>
<keyword evidence="3" id="KW-1185">Reference proteome</keyword>
<reference evidence="2" key="1">
    <citation type="submission" date="2023-02" db="EMBL/GenBank/DDBJ databases">
        <title>Identification and recombinant expression of a fungal hydrolase from Papiliotrema laurentii that hydrolyzes apple cutin and clears colloidal polyester polyurethane.</title>
        <authorList>
            <consortium name="DOE Joint Genome Institute"/>
            <person name="Roman V.A."/>
            <person name="Bojanowski C."/>
            <person name="Crable B.R."/>
            <person name="Wagner D.N."/>
            <person name="Hung C.S."/>
            <person name="Nadeau L.J."/>
            <person name="Schratz L."/>
            <person name="Haridas S."/>
            <person name="Pangilinan J."/>
            <person name="Lipzen A."/>
            <person name="Na H."/>
            <person name="Yan M."/>
            <person name="Ng V."/>
            <person name="Grigoriev I.V."/>
            <person name="Spatafora J.W."/>
            <person name="Barlow D."/>
            <person name="Biffinger J."/>
            <person name="Kelley-Loughnane N."/>
            <person name="Varaljay V.A."/>
            <person name="Crookes-Goodson W.J."/>
        </authorList>
    </citation>
    <scope>NUCLEOTIDE SEQUENCE</scope>
    <source>
        <strain evidence="2">5307AH</strain>
    </source>
</reference>
<protein>
    <submittedName>
        <fullName evidence="2">Mitochondrial ribosomal subunit protein-domain-containing protein</fullName>
    </submittedName>
</protein>
<evidence type="ECO:0000313" key="3">
    <source>
        <dbReference type="Proteomes" id="UP001182556"/>
    </source>
</evidence>
<evidence type="ECO:0000259" key="1">
    <source>
        <dbReference type="Pfam" id="PF10213"/>
    </source>
</evidence>
<dbReference type="EMBL" id="JAODAN010000007">
    <property type="protein sequence ID" value="KAK1923165.1"/>
    <property type="molecule type" value="Genomic_DNA"/>
</dbReference>
<dbReference type="PANTHER" id="PTHR13490">
    <property type="entry name" value="MITOCHONDRIAL 28S RIBOSOMAL PROTEIN S28"/>
    <property type="match status" value="1"/>
</dbReference>
<dbReference type="InterPro" id="IPR019349">
    <property type="entry name" value="Ribosomal_mS35_mit"/>
</dbReference>
<sequence length="279" mass="30946">MRARSAIIPLARSFSTTASSSAAAAEAGAQSSKKKTEKGIAVMHSATLKPFEFNDIPWVGYLKLFMMREAIELGEKVRENETILNTHRTKFVPPTSPLRLTQQIDLLVKSPKIENRQVLLVPVSALPLEGPEAIHRIKVIAGQRWSPGRPGPNEMEYEVTKGYNGGSSDLGKEGWLKISEARFEEARMNRKSASDMLDRLIAAANDSTSPITTDVPIDMRHLIARRRRQRGSLSHLQSQVMAKRKTVDGGNARGYPLEWLSEDVKARAAKAHKRVVQTA</sequence>
<dbReference type="Proteomes" id="UP001182556">
    <property type="component" value="Unassembled WGS sequence"/>
</dbReference>
<accession>A0AAD9CWZ8</accession>